<keyword evidence="1" id="KW-0812">Transmembrane</keyword>
<feature type="transmembrane region" description="Helical" evidence="1">
    <location>
        <begin position="207"/>
        <end position="227"/>
    </location>
</feature>
<keyword evidence="1" id="KW-0472">Membrane</keyword>
<dbReference type="EMBL" id="UFSO01000003">
    <property type="protein sequence ID" value="SSY80408.1"/>
    <property type="molecule type" value="Genomic_DNA"/>
</dbReference>
<evidence type="ECO:0000313" key="2">
    <source>
        <dbReference type="EMBL" id="SSY80408.1"/>
    </source>
</evidence>
<keyword evidence="1" id="KW-1133">Transmembrane helix</keyword>
<gene>
    <name evidence="2" type="ORF">NCTC10283_01967</name>
</gene>
<accession>A0A376BU84</accession>
<keyword evidence="3" id="KW-1185">Reference proteome</keyword>
<organism evidence="2 3">
    <name type="scientific">Alysiella crassa</name>
    <dbReference type="NCBI Taxonomy" id="153491"/>
    <lineage>
        <taxon>Bacteria</taxon>
        <taxon>Pseudomonadati</taxon>
        <taxon>Pseudomonadota</taxon>
        <taxon>Betaproteobacteria</taxon>
        <taxon>Neisseriales</taxon>
        <taxon>Neisseriaceae</taxon>
        <taxon>Alysiella</taxon>
    </lineage>
</organism>
<name>A0A376BU84_9NEIS</name>
<feature type="transmembrane region" description="Helical" evidence="1">
    <location>
        <begin position="78"/>
        <end position="97"/>
    </location>
</feature>
<evidence type="ECO:0000313" key="3">
    <source>
        <dbReference type="Proteomes" id="UP000254209"/>
    </source>
</evidence>
<proteinExistence type="predicted"/>
<feature type="transmembrane region" description="Helical" evidence="1">
    <location>
        <begin position="53"/>
        <end position="72"/>
    </location>
</feature>
<protein>
    <submittedName>
        <fullName evidence="2">Uncharacterized protein</fullName>
    </submittedName>
</protein>
<feature type="transmembrane region" description="Helical" evidence="1">
    <location>
        <begin position="233"/>
        <end position="250"/>
    </location>
</feature>
<evidence type="ECO:0000256" key="1">
    <source>
        <dbReference type="SAM" id="Phobius"/>
    </source>
</evidence>
<dbReference type="Proteomes" id="UP000254209">
    <property type="component" value="Unassembled WGS sequence"/>
</dbReference>
<sequence>MMVFRQPDSTRQKWQHHKVSCAVRQPETFFTLNMMNNTPQLTHIWYGYRQQRIWRAWAFTAWTVIILLSWLSLGVIGLRWYVITGVLVLCVVSAYALGWRDLFSRSPALIMDADGLKIIGYRHQVLRQFAWEDITGLVSRDDTPVVLTVLHGEKRYTRLLLPRLTYQQVREIQKEYHQIQRQRQAPSQPLFQPDFEHIWQTNDYDSITPLFLLNMILIYPVVFLSLLVWNERVGSVALFLFCVYAAYRHLTKPPKPMRIIAQMNREGLTLYPRFRRQKTIFVAWQDLRGIYFNRNRQGAWITIETKQGQEIEWISYVYQNAIPKDIVQTARAILKKQTPQPKY</sequence>
<dbReference type="STRING" id="1120980.GCA_000745955_01719"/>
<reference evidence="2 3" key="1">
    <citation type="submission" date="2018-06" db="EMBL/GenBank/DDBJ databases">
        <authorList>
            <consortium name="Pathogen Informatics"/>
            <person name="Doyle S."/>
        </authorList>
    </citation>
    <scope>NUCLEOTIDE SEQUENCE [LARGE SCALE GENOMIC DNA]</scope>
    <source>
        <strain evidence="2 3">NCTC10283</strain>
    </source>
</reference>
<dbReference type="AlphaFoldDB" id="A0A376BU84"/>